<protein>
    <recommendedName>
        <fullName evidence="1">Lon N-terminal domain-containing protein</fullName>
    </recommendedName>
</protein>
<name>A0A382FGW1_9ZZZZ</name>
<gene>
    <name evidence="2" type="ORF">METZ01_LOCUS214211</name>
</gene>
<feature type="non-terminal residue" evidence="2">
    <location>
        <position position="97"/>
    </location>
</feature>
<sequence>MSEKLKPVIVPLLPMREEIVFPGTTAPFFVGRQSSMDALDRALSGDREIFVVTQRDSSVENPKESDLYEIGVLGSVLQVMRLPNGTVKALFEGSRRG</sequence>
<reference evidence="2" key="1">
    <citation type="submission" date="2018-05" db="EMBL/GenBank/DDBJ databases">
        <authorList>
            <person name="Lanie J.A."/>
            <person name="Ng W.-L."/>
            <person name="Kazmierczak K.M."/>
            <person name="Andrzejewski T.M."/>
            <person name="Davidsen T.M."/>
            <person name="Wayne K.J."/>
            <person name="Tettelin H."/>
            <person name="Glass J.I."/>
            <person name="Rusch D."/>
            <person name="Podicherti R."/>
            <person name="Tsui H.-C.T."/>
            <person name="Winkler M.E."/>
        </authorList>
    </citation>
    <scope>NUCLEOTIDE SEQUENCE</scope>
</reference>
<evidence type="ECO:0000313" key="2">
    <source>
        <dbReference type="EMBL" id="SVB61357.1"/>
    </source>
</evidence>
<feature type="domain" description="Lon N-terminal" evidence="1">
    <location>
        <begin position="10"/>
        <end position="97"/>
    </location>
</feature>
<dbReference type="EMBL" id="UINC01049497">
    <property type="protein sequence ID" value="SVB61357.1"/>
    <property type="molecule type" value="Genomic_DNA"/>
</dbReference>
<dbReference type="Pfam" id="PF02190">
    <property type="entry name" value="LON_substr_bdg"/>
    <property type="match status" value="1"/>
</dbReference>
<dbReference type="InterPro" id="IPR046336">
    <property type="entry name" value="Lon_prtase_N_sf"/>
</dbReference>
<organism evidence="2">
    <name type="scientific">marine metagenome</name>
    <dbReference type="NCBI Taxonomy" id="408172"/>
    <lineage>
        <taxon>unclassified sequences</taxon>
        <taxon>metagenomes</taxon>
        <taxon>ecological metagenomes</taxon>
    </lineage>
</organism>
<dbReference type="SUPFAM" id="SSF88697">
    <property type="entry name" value="PUA domain-like"/>
    <property type="match status" value="1"/>
</dbReference>
<dbReference type="InterPro" id="IPR003111">
    <property type="entry name" value="Lon_prtase_N"/>
</dbReference>
<proteinExistence type="predicted"/>
<accession>A0A382FGW1</accession>
<dbReference type="PROSITE" id="PS51787">
    <property type="entry name" value="LON_N"/>
    <property type="match status" value="1"/>
</dbReference>
<dbReference type="InterPro" id="IPR015947">
    <property type="entry name" value="PUA-like_sf"/>
</dbReference>
<dbReference type="Gene3D" id="2.30.130.40">
    <property type="entry name" value="LON domain-like"/>
    <property type="match status" value="1"/>
</dbReference>
<evidence type="ECO:0000259" key="1">
    <source>
        <dbReference type="PROSITE" id="PS51787"/>
    </source>
</evidence>
<dbReference type="AlphaFoldDB" id="A0A382FGW1"/>